<proteinExistence type="predicted"/>
<sequence length="165" mass="17330">MVHEATVTDDRKLLLPPLPPPAAGGRKLSADNKLLMRRRGFQVPAALNIAPAAAAAAAAAASAGTLCGKDGKEYTSLRDIISWPPPPSGMASPTTPGGAGCGGGEIRIKNRLVQQAAQAYLQPTPTAASHRRRELIPTCGDFFSRFLQFLGGICRSICRSLCPLR</sequence>
<dbReference type="PANTHER" id="PTHR34569">
    <property type="entry name" value="EXPRESSED PROTEIN"/>
    <property type="match status" value="1"/>
</dbReference>
<feature type="region of interest" description="Disordered" evidence="1">
    <location>
        <begin position="1"/>
        <end position="26"/>
    </location>
</feature>
<accession>A0AAQ3QHE4</accession>
<dbReference type="AlphaFoldDB" id="A0AAQ3QHE4"/>
<evidence type="ECO:0000256" key="1">
    <source>
        <dbReference type="SAM" id="MobiDB-lite"/>
    </source>
</evidence>
<organism evidence="2 3">
    <name type="scientific">Canna indica</name>
    <name type="common">Indian-shot</name>
    <dbReference type="NCBI Taxonomy" id="4628"/>
    <lineage>
        <taxon>Eukaryota</taxon>
        <taxon>Viridiplantae</taxon>
        <taxon>Streptophyta</taxon>
        <taxon>Embryophyta</taxon>
        <taxon>Tracheophyta</taxon>
        <taxon>Spermatophyta</taxon>
        <taxon>Magnoliopsida</taxon>
        <taxon>Liliopsida</taxon>
        <taxon>Zingiberales</taxon>
        <taxon>Cannaceae</taxon>
        <taxon>Canna</taxon>
    </lineage>
</organism>
<keyword evidence="3" id="KW-1185">Reference proteome</keyword>
<name>A0AAQ3QHE4_9LILI</name>
<dbReference type="PANTHER" id="PTHR34569:SF2">
    <property type="entry name" value="EXPRESSED PROTEIN"/>
    <property type="match status" value="1"/>
</dbReference>
<dbReference type="EMBL" id="CP136895">
    <property type="protein sequence ID" value="WOL11219.1"/>
    <property type="molecule type" value="Genomic_DNA"/>
</dbReference>
<evidence type="ECO:0000313" key="3">
    <source>
        <dbReference type="Proteomes" id="UP001327560"/>
    </source>
</evidence>
<evidence type="ECO:0000313" key="2">
    <source>
        <dbReference type="EMBL" id="WOL11219.1"/>
    </source>
</evidence>
<feature type="compositionally biased region" description="Basic and acidic residues" evidence="1">
    <location>
        <begin position="1"/>
        <end position="13"/>
    </location>
</feature>
<protein>
    <submittedName>
        <fullName evidence="2">Uncharacterized protein</fullName>
    </submittedName>
</protein>
<reference evidence="2 3" key="1">
    <citation type="submission" date="2023-10" db="EMBL/GenBank/DDBJ databases">
        <title>Chromosome-scale genome assembly provides insights into flower coloration mechanisms of Canna indica.</title>
        <authorList>
            <person name="Li C."/>
        </authorList>
    </citation>
    <scope>NUCLEOTIDE SEQUENCE [LARGE SCALE GENOMIC DNA]</scope>
    <source>
        <tissue evidence="2">Flower</tissue>
    </source>
</reference>
<gene>
    <name evidence="2" type="ORF">Cni_G19982</name>
</gene>
<dbReference type="Proteomes" id="UP001327560">
    <property type="component" value="Chromosome 6"/>
</dbReference>